<dbReference type="Proteomes" id="UP001153069">
    <property type="component" value="Unassembled WGS sequence"/>
</dbReference>
<feature type="region of interest" description="Disordered" evidence="1">
    <location>
        <begin position="1"/>
        <end position="71"/>
    </location>
</feature>
<dbReference type="Pfam" id="PF13410">
    <property type="entry name" value="GST_C_2"/>
    <property type="match status" value="1"/>
</dbReference>
<dbReference type="GO" id="GO:0005737">
    <property type="term" value="C:cytoplasm"/>
    <property type="evidence" value="ECO:0007669"/>
    <property type="project" value="TreeGrafter"/>
</dbReference>
<accession>A0A9N8HNQ2</accession>
<dbReference type="InterPro" id="IPR016639">
    <property type="entry name" value="GST_Omega/GSH"/>
</dbReference>
<dbReference type="PROSITE" id="PS50405">
    <property type="entry name" value="GST_CTER"/>
    <property type="match status" value="1"/>
</dbReference>
<comment type="caution">
    <text evidence="3">The sequence shown here is derived from an EMBL/GenBank/DDBJ whole genome shotgun (WGS) entry which is preliminary data.</text>
</comment>
<sequence>MSTHQMSTVQQELNELRQKHLAKNQRDKLKNAASPLTTPEEAQAFLRSMRRAQKDGTGISHKPPSNLSADGMDAWYIQQKQRELELRKRRQEAEALLRGYRMSAMPRGGSIKVFGSPMSNVSEALDDPDCHSVYSSTPRRHTIHAGDMPQHLLPPSKRGLASEFDGEANADAFSTMTPSGHNSFPSGSVVSAKEKIEEKKIEHEPMHYKGRHSLPGRHMMESPSQIQEALTPNQGFLPETIWRDFISNEPGSKFQPEIGRYHLYASYACPGSHRALIVRALKGLQDVVSVTIVHPTWRHTNLIDPNDKHRGWIFGDPHGEPFSNTIGRGGPFPPAYPDNEPDPIFNAYSIRNIYEQACDTSGKYTIPLIWDKKLNTIVNNESSDIAYMLNSCFNEFARNPDLDLYTEDDEEGMEKLNEVSEWLYPLMIHGVYRCGFAKSQSAYDQAIAELTEAFDKADIILQRQRYLTGDALTDADIRLFVTLLRYDEVYAFYFKANTRLVMLTPSLLNFCREIYQLEGVAPTCNMEHIKAHFFGSHAEWNKYSVIPRGLGFIELLDMPHDREQFQDDDDLPLDFEPYEEEEHLMHGHYDAQH</sequence>
<dbReference type="PANTHER" id="PTHR32419">
    <property type="entry name" value="GLUTATHIONYL-HYDROQUINONE REDUCTASE"/>
    <property type="match status" value="1"/>
</dbReference>
<dbReference type="Pfam" id="PF13409">
    <property type="entry name" value="GST_N_2"/>
    <property type="match status" value="1"/>
</dbReference>
<dbReference type="Gene3D" id="1.20.1050.10">
    <property type="match status" value="1"/>
</dbReference>
<dbReference type="SUPFAM" id="SSF47616">
    <property type="entry name" value="GST C-terminal domain-like"/>
    <property type="match status" value="1"/>
</dbReference>
<feature type="compositionally biased region" description="Polar residues" evidence="1">
    <location>
        <begin position="1"/>
        <end position="13"/>
    </location>
</feature>
<dbReference type="Gene3D" id="3.40.30.10">
    <property type="entry name" value="Glutaredoxin"/>
    <property type="match status" value="1"/>
</dbReference>
<organism evidence="3 4">
    <name type="scientific">Seminavis robusta</name>
    <dbReference type="NCBI Taxonomy" id="568900"/>
    <lineage>
        <taxon>Eukaryota</taxon>
        <taxon>Sar</taxon>
        <taxon>Stramenopiles</taxon>
        <taxon>Ochrophyta</taxon>
        <taxon>Bacillariophyta</taxon>
        <taxon>Bacillariophyceae</taxon>
        <taxon>Bacillariophycidae</taxon>
        <taxon>Naviculales</taxon>
        <taxon>Naviculaceae</taxon>
        <taxon>Seminavis</taxon>
    </lineage>
</organism>
<dbReference type="PANTHER" id="PTHR32419:SF6">
    <property type="entry name" value="GLUTATHIONE S-TRANSFERASE OMEGA-LIKE 1-RELATED"/>
    <property type="match status" value="1"/>
</dbReference>
<protein>
    <submittedName>
        <fullName evidence="3">Glutathionyl-hydroquinone reductase</fullName>
    </submittedName>
</protein>
<dbReference type="InterPro" id="IPR047047">
    <property type="entry name" value="GST_Omega-like_C"/>
</dbReference>
<dbReference type="OrthoDB" id="2309723at2759"/>
<keyword evidence="4" id="KW-1185">Reference proteome</keyword>
<evidence type="ECO:0000256" key="1">
    <source>
        <dbReference type="SAM" id="MobiDB-lite"/>
    </source>
</evidence>
<dbReference type="AlphaFoldDB" id="A0A9N8HNQ2"/>
<dbReference type="InterPro" id="IPR004045">
    <property type="entry name" value="Glutathione_S-Trfase_N"/>
</dbReference>
<evidence type="ECO:0000259" key="2">
    <source>
        <dbReference type="PROSITE" id="PS50405"/>
    </source>
</evidence>
<name>A0A9N8HNQ2_9STRA</name>
<dbReference type="EMBL" id="CAICTM010001004">
    <property type="protein sequence ID" value="CAB9519295.1"/>
    <property type="molecule type" value="Genomic_DNA"/>
</dbReference>
<dbReference type="CDD" id="cd03190">
    <property type="entry name" value="GST_C_Omega_like"/>
    <property type="match status" value="1"/>
</dbReference>
<feature type="compositionally biased region" description="Basic and acidic residues" evidence="1">
    <location>
        <begin position="14"/>
        <end position="30"/>
    </location>
</feature>
<gene>
    <name evidence="3" type="ORF">SEMRO_1006_G230320.1</name>
</gene>
<dbReference type="InterPro" id="IPR036249">
    <property type="entry name" value="Thioredoxin-like_sf"/>
</dbReference>
<dbReference type="GO" id="GO:0004364">
    <property type="term" value="F:glutathione transferase activity"/>
    <property type="evidence" value="ECO:0007669"/>
    <property type="project" value="InterPro"/>
</dbReference>
<dbReference type="InterPro" id="IPR010987">
    <property type="entry name" value="Glutathione-S-Trfase_C-like"/>
</dbReference>
<reference evidence="3" key="1">
    <citation type="submission" date="2020-06" db="EMBL/GenBank/DDBJ databases">
        <authorList>
            <consortium name="Plant Systems Biology data submission"/>
        </authorList>
    </citation>
    <scope>NUCLEOTIDE SEQUENCE</scope>
    <source>
        <strain evidence="3">D6</strain>
    </source>
</reference>
<evidence type="ECO:0000313" key="4">
    <source>
        <dbReference type="Proteomes" id="UP001153069"/>
    </source>
</evidence>
<dbReference type="InterPro" id="IPR036282">
    <property type="entry name" value="Glutathione-S-Trfase_C_sf"/>
</dbReference>
<dbReference type="SUPFAM" id="SSF52833">
    <property type="entry name" value="Thioredoxin-like"/>
    <property type="match status" value="1"/>
</dbReference>
<proteinExistence type="predicted"/>
<evidence type="ECO:0000313" key="3">
    <source>
        <dbReference type="EMBL" id="CAB9519295.1"/>
    </source>
</evidence>
<feature type="domain" description="GST C-terminal" evidence="2">
    <location>
        <begin position="409"/>
        <end position="533"/>
    </location>
</feature>